<evidence type="ECO:0000313" key="1">
    <source>
        <dbReference type="EMBL" id="KAF5479227.1"/>
    </source>
</evidence>
<name>A0A833YA36_JUGRE</name>
<reference evidence="1" key="1">
    <citation type="submission" date="2015-10" db="EMBL/GenBank/DDBJ databases">
        <authorList>
            <person name="Martinez-Garcia P.J."/>
            <person name="Crepeau M.W."/>
            <person name="Puiu D."/>
            <person name="Gonzalez-Ibeas D."/>
            <person name="Whalen J."/>
            <person name="Stevens K."/>
            <person name="Paul R."/>
            <person name="Butterfield T."/>
            <person name="Britton M."/>
            <person name="Reagan R."/>
            <person name="Chakraborty S."/>
            <person name="Walawage S.L."/>
            <person name="Vasquez-Gross H.A."/>
            <person name="Cardeno C."/>
            <person name="Famula R."/>
            <person name="Pratt K."/>
            <person name="Kuruganti S."/>
            <person name="Aradhya M.K."/>
            <person name="Leslie C.A."/>
            <person name="Dandekar A.M."/>
            <person name="Salzberg S.L."/>
            <person name="Wegrzyn J.L."/>
            <person name="Langley C.H."/>
            <person name="Neale D.B."/>
        </authorList>
    </citation>
    <scope>NUCLEOTIDE SEQUENCE</scope>
    <source>
        <tissue evidence="1">Leaves</tissue>
    </source>
</reference>
<accession>A0A833YA36</accession>
<sequence length="284" mass="29684">MPLQFNDRKRGVADVKDDDFRAVHDDCGHIPGVLLVPAEADQGGVRLGALVDDGGVLLVTKIEDADGAVGGDGCKDTDSAPGDVVYLLIVSNELGVDDFAIYVPDGAGGIDAGGADALGLGVVPVEGGEGTAEVAVLVSVEEALKLDAVVVGDPPHTEEIAGGCEKVGFLALLVRDKDGLGGRVGMLKGEIWIGADLTVGVVQLNDLHAVWVLFQEAGYSQPVLLVAADTPVHGIDVPRCLVRVYLRPLLLLVRTVLIRIAARPHIPVYCLGKIVCIRAKRILF</sequence>
<comment type="caution">
    <text evidence="1">The sequence shown here is derived from an EMBL/GenBank/DDBJ whole genome shotgun (WGS) entry which is preliminary data.</text>
</comment>
<proteinExistence type="predicted"/>
<reference evidence="1" key="2">
    <citation type="submission" date="2020-03" db="EMBL/GenBank/DDBJ databases">
        <title>Walnut 2.0.</title>
        <authorList>
            <person name="Marrano A."/>
            <person name="Britton M."/>
            <person name="Zimin A.V."/>
            <person name="Zaini P.A."/>
            <person name="Workman R."/>
            <person name="Puiu D."/>
            <person name="Bianco L."/>
            <person name="Allen B.J."/>
            <person name="Troggio M."/>
            <person name="Leslie C.A."/>
            <person name="Timp W."/>
            <person name="Dendekar A."/>
            <person name="Salzberg S.L."/>
            <person name="Neale D.B."/>
        </authorList>
    </citation>
    <scope>NUCLEOTIDE SEQUENCE</scope>
    <source>
        <tissue evidence="1">Leaves</tissue>
    </source>
</reference>
<protein>
    <submittedName>
        <fullName evidence="1">Uncharacterized protein</fullName>
    </submittedName>
</protein>
<dbReference type="Gramene" id="Jr01_00760_p2">
    <property type="protein sequence ID" value="cds.Jr01_00760_p2"/>
    <property type="gene ID" value="Jr01_00760"/>
</dbReference>
<gene>
    <name evidence="1" type="ORF">F2P56_000068</name>
</gene>
<evidence type="ECO:0000313" key="2">
    <source>
        <dbReference type="Proteomes" id="UP000619265"/>
    </source>
</evidence>
<dbReference type="EMBL" id="LIHL02000001">
    <property type="protein sequence ID" value="KAF5479227.1"/>
    <property type="molecule type" value="Genomic_DNA"/>
</dbReference>
<organism evidence="1 2">
    <name type="scientific">Juglans regia</name>
    <name type="common">English walnut</name>
    <dbReference type="NCBI Taxonomy" id="51240"/>
    <lineage>
        <taxon>Eukaryota</taxon>
        <taxon>Viridiplantae</taxon>
        <taxon>Streptophyta</taxon>
        <taxon>Embryophyta</taxon>
        <taxon>Tracheophyta</taxon>
        <taxon>Spermatophyta</taxon>
        <taxon>Magnoliopsida</taxon>
        <taxon>eudicotyledons</taxon>
        <taxon>Gunneridae</taxon>
        <taxon>Pentapetalae</taxon>
        <taxon>rosids</taxon>
        <taxon>fabids</taxon>
        <taxon>Fagales</taxon>
        <taxon>Juglandaceae</taxon>
        <taxon>Juglans</taxon>
    </lineage>
</organism>
<dbReference type="Proteomes" id="UP000619265">
    <property type="component" value="Unassembled WGS sequence"/>
</dbReference>
<dbReference type="AlphaFoldDB" id="A0A833YA36"/>